<dbReference type="PANTHER" id="PTHR46268:SF6">
    <property type="entry name" value="UNIVERSAL STRESS PROTEIN UP12"/>
    <property type="match status" value="1"/>
</dbReference>
<evidence type="ECO:0000256" key="1">
    <source>
        <dbReference type="ARBA" id="ARBA00008791"/>
    </source>
</evidence>
<reference evidence="3 4" key="1">
    <citation type="submission" date="2020-10" db="EMBL/GenBank/DDBJ databases">
        <title>Sequencing the genomes of 1000 actinobacteria strains.</title>
        <authorList>
            <person name="Klenk H.-P."/>
        </authorList>
    </citation>
    <scope>NUCLEOTIDE SEQUENCE [LARGE SCALE GENOMIC DNA]</scope>
    <source>
        <strain evidence="3 4">DSM 7307</strain>
    </source>
</reference>
<evidence type="ECO:0000313" key="4">
    <source>
        <dbReference type="Proteomes" id="UP000620262"/>
    </source>
</evidence>
<comment type="caution">
    <text evidence="3">The sequence shown here is derived from an EMBL/GenBank/DDBJ whole genome shotgun (WGS) entry which is preliminary data.</text>
</comment>
<dbReference type="InterPro" id="IPR006016">
    <property type="entry name" value="UspA"/>
</dbReference>
<accession>A0ABR9J042</accession>
<dbReference type="PANTHER" id="PTHR46268">
    <property type="entry name" value="STRESS RESPONSE PROTEIN NHAX"/>
    <property type="match status" value="1"/>
</dbReference>
<dbReference type="CDD" id="cd00293">
    <property type="entry name" value="USP-like"/>
    <property type="match status" value="1"/>
</dbReference>
<dbReference type="PRINTS" id="PR01438">
    <property type="entry name" value="UNVRSLSTRESS"/>
</dbReference>
<evidence type="ECO:0000259" key="2">
    <source>
        <dbReference type="Pfam" id="PF00582"/>
    </source>
</evidence>
<dbReference type="EMBL" id="JADBEC010000002">
    <property type="protein sequence ID" value="MBE1508815.1"/>
    <property type="molecule type" value="Genomic_DNA"/>
</dbReference>
<gene>
    <name evidence="3" type="ORF">H4W29_006060</name>
</gene>
<dbReference type="InterPro" id="IPR006015">
    <property type="entry name" value="Universal_stress_UspA"/>
</dbReference>
<organism evidence="3 4">
    <name type="scientific">Rhizobium viscosum</name>
    <name type="common">Arthrobacter viscosus</name>
    <dbReference type="NCBI Taxonomy" id="1673"/>
    <lineage>
        <taxon>Bacteria</taxon>
        <taxon>Pseudomonadati</taxon>
        <taxon>Pseudomonadota</taxon>
        <taxon>Alphaproteobacteria</taxon>
        <taxon>Hyphomicrobiales</taxon>
        <taxon>Rhizobiaceae</taxon>
        <taxon>Rhizobium/Agrobacterium group</taxon>
        <taxon>Rhizobium</taxon>
    </lineage>
</organism>
<sequence>MYRTIVCAIGNGPRETAERILNKAAGLLDKDGWIFVIHAVETVPRYMTASLPEDFETAAIKDAEEKLTLLCRQMKIPALVEVHTGSAARVLLAAAQEKEADLIILSMHVADITDYIFGSVVDRVVRHAKCSVLVDRKQRPEHRPDVDQDNQYPGR</sequence>
<dbReference type="Proteomes" id="UP000620262">
    <property type="component" value="Unassembled WGS sequence"/>
</dbReference>
<protein>
    <submittedName>
        <fullName evidence="3">Nucleotide-binding universal stress UspA family protein</fullName>
    </submittedName>
</protein>
<dbReference type="Pfam" id="PF00582">
    <property type="entry name" value="Usp"/>
    <property type="match status" value="1"/>
</dbReference>
<keyword evidence="4" id="KW-1185">Reference proteome</keyword>
<name>A0ABR9J042_RHIVS</name>
<evidence type="ECO:0000313" key="3">
    <source>
        <dbReference type="EMBL" id="MBE1508815.1"/>
    </source>
</evidence>
<comment type="similarity">
    <text evidence="1">Belongs to the universal stress protein A family.</text>
</comment>
<dbReference type="Gene3D" id="3.40.50.620">
    <property type="entry name" value="HUPs"/>
    <property type="match status" value="1"/>
</dbReference>
<dbReference type="SUPFAM" id="SSF52402">
    <property type="entry name" value="Adenine nucleotide alpha hydrolases-like"/>
    <property type="match status" value="1"/>
</dbReference>
<proteinExistence type="inferred from homology"/>
<dbReference type="RefSeq" id="WP_192732352.1">
    <property type="nucleotide sequence ID" value="NZ_BAAAVL010000011.1"/>
</dbReference>
<feature type="domain" description="UspA" evidence="2">
    <location>
        <begin position="1"/>
        <end position="134"/>
    </location>
</feature>
<dbReference type="InterPro" id="IPR014729">
    <property type="entry name" value="Rossmann-like_a/b/a_fold"/>
</dbReference>